<evidence type="ECO:0008006" key="4">
    <source>
        <dbReference type="Google" id="ProtNLM"/>
    </source>
</evidence>
<dbReference type="AlphaFoldDB" id="A0A3N4YWQ1"/>
<dbReference type="RefSeq" id="WP_123913578.1">
    <property type="nucleotide sequence ID" value="NZ_RKRA01000001.1"/>
</dbReference>
<dbReference type="OrthoDB" id="5189031at2"/>
<feature type="transmembrane region" description="Helical" evidence="1">
    <location>
        <begin position="247"/>
        <end position="268"/>
    </location>
</feature>
<keyword evidence="1" id="KW-0812">Transmembrane</keyword>
<keyword evidence="1" id="KW-1133">Transmembrane helix</keyword>
<keyword evidence="1" id="KW-0472">Membrane</keyword>
<feature type="transmembrane region" description="Helical" evidence="1">
    <location>
        <begin position="115"/>
        <end position="136"/>
    </location>
</feature>
<evidence type="ECO:0000313" key="2">
    <source>
        <dbReference type="EMBL" id="RPF25639.1"/>
    </source>
</evidence>
<dbReference type="InterPro" id="IPR038330">
    <property type="entry name" value="TspO/MBR-related_sf"/>
</dbReference>
<keyword evidence="3" id="KW-1185">Reference proteome</keyword>
<feature type="transmembrane region" description="Helical" evidence="1">
    <location>
        <begin position="195"/>
        <end position="215"/>
    </location>
</feature>
<gene>
    <name evidence="2" type="ORF">EDD32_0040</name>
</gene>
<proteinExistence type="predicted"/>
<dbReference type="Proteomes" id="UP000280726">
    <property type="component" value="Unassembled WGS sequence"/>
</dbReference>
<feature type="transmembrane region" description="Helical" evidence="1">
    <location>
        <begin position="222"/>
        <end position="241"/>
    </location>
</feature>
<name>A0A3N4YWQ1_9MICO</name>
<organism evidence="2 3">
    <name type="scientific">Georgenia muralis</name>
    <dbReference type="NCBI Taxonomy" id="154117"/>
    <lineage>
        <taxon>Bacteria</taxon>
        <taxon>Bacillati</taxon>
        <taxon>Actinomycetota</taxon>
        <taxon>Actinomycetes</taxon>
        <taxon>Micrococcales</taxon>
        <taxon>Bogoriellaceae</taxon>
        <taxon>Georgenia</taxon>
    </lineage>
</organism>
<dbReference type="EMBL" id="RKRA01000001">
    <property type="protein sequence ID" value="RPF25639.1"/>
    <property type="molecule type" value="Genomic_DNA"/>
</dbReference>
<feature type="transmembrane region" description="Helical" evidence="1">
    <location>
        <begin position="61"/>
        <end position="80"/>
    </location>
</feature>
<reference evidence="2 3" key="1">
    <citation type="submission" date="2018-11" db="EMBL/GenBank/DDBJ databases">
        <title>Sequencing the genomes of 1000 actinobacteria strains.</title>
        <authorList>
            <person name="Klenk H.-P."/>
        </authorList>
    </citation>
    <scope>NUCLEOTIDE SEQUENCE [LARGE SCALE GENOMIC DNA]</scope>
    <source>
        <strain evidence="2 3">DSM 14418</strain>
    </source>
</reference>
<feature type="transmembrane region" description="Helical" evidence="1">
    <location>
        <begin position="92"/>
        <end position="109"/>
    </location>
</feature>
<sequence>MSRPAARTDRARQVAVTLSYVVCVVGSMIGVGVFGGTPIQGAAGGLLGADATHLAPASPAFSVWSLIYLGLGAYTVVQWLPGRAADRRHRAIGWPAAASMLLNAAWILVVQAGLVALSVAVIAALLAVLVLVFLRLRGLRSARRHGRLVAGSRLDRLVVDGTFGAYLGWVSVATVANVAAALLGAGFTGAGAPQAWSVGVLAVAAAVGAGLALAGAGRVSAAGRYGVAAAMVWGLVWIGVGRTQGDLLVPVTAYAAWAAAAVIAVVTLRARRRSA</sequence>
<evidence type="ECO:0000256" key="1">
    <source>
        <dbReference type="SAM" id="Phobius"/>
    </source>
</evidence>
<evidence type="ECO:0000313" key="3">
    <source>
        <dbReference type="Proteomes" id="UP000280726"/>
    </source>
</evidence>
<feature type="transmembrane region" description="Helical" evidence="1">
    <location>
        <begin position="20"/>
        <end position="41"/>
    </location>
</feature>
<comment type="caution">
    <text evidence="2">The sequence shown here is derived from an EMBL/GenBank/DDBJ whole genome shotgun (WGS) entry which is preliminary data.</text>
</comment>
<feature type="transmembrane region" description="Helical" evidence="1">
    <location>
        <begin position="157"/>
        <end position="183"/>
    </location>
</feature>
<dbReference type="Gene3D" id="1.20.1260.100">
    <property type="entry name" value="TspO/MBR protein"/>
    <property type="match status" value="1"/>
</dbReference>
<protein>
    <recommendedName>
        <fullName evidence="4">TspO/MBR related protein</fullName>
    </recommendedName>
</protein>
<accession>A0A3N4YWQ1</accession>